<evidence type="ECO:0000256" key="1">
    <source>
        <dbReference type="ARBA" id="ARBA00004141"/>
    </source>
</evidence>
<evidence type="ECO:0000256" key="3">
    <source>
        <dbReference type="ARBA" id="ARBA00022960"/>
    </source>
</evidence>
<keyword evidence="8" id="KW-1185">Reference proteome</keyword>
<keyword evidence="5 6" id="KW-0472">Membrane</keyword>
<name>A0ABN2W180_9ACTN</name>
<organism evidence="7 8">
    <name type="scientific">Aeromicrobium halocynthiae</name>
    <dbReference type="NCBI Taxonomy" id="560557"/>
    <lineage>
        <taxon>Bacteria</taxon>
        <taxon>Bacillati</taxon>
        <taxon>Actinomycetota</taxon>
        <taxon>Actinomycetes</taxon>
        <taxon>Propionibacteriales</taxon>
        <taxon>Nocardioidaceae</taxon>
        <taxon>Aeromicrobium</taxon>
    </lineage>
</organism>
<feature type="transmembrane region" description="Helical" evidence="6">
    <location>
        <begin position="414"/>
        <end position="433"/>
    </location>
</feature>
<feature type="transmembrane region" description="Helical" evidence="6">
    <location>
        <begin position="381"/>
        <end position="402"/>
    </location>
</feature>
<feature type="transmembrane region" description="Helical" evidence="6">
    <location>
        <begin position="76"/>
        <end position="94"/>
    </location>
</feature>
<comment type="subcellular location">
    <subcellularLocation>
        <location evidence="1">Membrane</location>
        <topology evidence="1">Multi-pass membrane protein</topology>
    </subcellularLocation>
</comment>
<feature type="transmembrane region" description="Helical" evidence="6">
    <location>
        <begin position="140"/>
        <end position="158"/>
    </location>
</feature>
<dbReference type="PANTHER" id="PTHR30474:SF3">
    <property type="entry name" value="PEPTIDOGLYCAN GLYCOSYLTRANSFERASE RODA"/>
    <property type="match status" value="1"/>
</dbReference>
<feature type="transmembrane region" description="Helical" evidence="6">
    <location>
        <begin position="265"/>
        <end position="284"/>
    </location>
</feature>
<keyword evidence="3" id="KW-0133">Cell shape</keyword>
<evidence type="ECO:0000256" key="6">
    <source>
        <dbReference type="SAM" id="Phobius"/>
    </source>
</evidence>
<feature type="transmembrane region" description="Helical" evidence="6">
    <location>
        <begin position="339"/>
        <end position="360"/>
    </location>
</feature>
<accession>A0ABN2W180</accession>
<dbReference type="Proteomes" id="UP001501480">
    <property type="component" value="Unassembled WGS sequence"/>
</dbReference>
<protein>
    <submittedName>
        <fullName evidence="7">FtsW/RodA/SpoVE family cell cycle protein</fullName>
    </submittedName>
</protein>
<reference evidence="7 8" key="1">
    <citation type="journal article" date="2019" name="Int. J. Syst. Evol. Microbiol.">
        <title>The Global Catalogue of Microorganisms (GCM) 10K type strain sequencing project: providing services to taxonomists for standard genome sequencing and annotation.</title>
        <authorList>
            <consortium name="The Broad Institute Genomics Platform"/>
            <consortium name="The Broad Institute Genome Sequencing Center for Infectious Disease"/>
            <person name="Wu L."/>
            <person name="Ma J."/>
        </authorList>
    </citation>
    <scope>NUCLEOTIDE SEQUENCE [LARGE SCALE GENOMIC DNA]</scope>
    <source>
        <strain evidence="7 8">JCM 15749</strain>
    </source>
</reference>
<sequence length="461" mass="48701">MSAPSTPLVPRKRRGAELGLTVLAVLIGVGAYVAIGLGVEGTVPAGALTLAGALVATAVVGHLIVRRLAPYADPVLLPLVICLNGLGLAMIYRIDLGCEGFCLGGAYQPLVNNQIIWTALGVTLFCVVLAVVRDHRRLQAYTYTFGIVAIALLILPLLPGIGQNIRGARIWISVGPFSFQPGEAAKVALAIFFAGYLVVKRDALALAGRRFAGIDLPRGRDLGPIAVAWLISIGILVLQRDLGSSLLFFGLFLVMLYVATERPGWLVVGGTLFAVGSYLGYLLFPHVQVRVNAWRDPFGDPDANGQIINALFGLAHGGILGRGWGQGSPELTPFSFSDFIATSLGEEIGLTGLMAVLLIYGLVVERGLRIALTCRDAFGKLLAAGLAISLALQIFVVIGGVTRLIPLTGLTTPFLAQGGSSIVMNWAIIALLMRISDQTRRPAPDVAPVEADEQTQVVKLS</sequence>
<feature type="transmembrane region" description="Helical" evidence="6">
    <location>
        <begin position="244"/>
        <end position="260"/>
    </location>
</feature>
<keyword evidence="4 6" id="KW-1133">Transmembrane helix</keyword>
<comment type="caution">
    <text evidence="7">The sequence shown here is derived from an EMBL/GenBank/DDBJ whole genome shotgun (WGS) entry which is preliminary data.</text>
</comment>
<feature type="transmembrane region" description="Helical" evidence="6">
    <location>
        <begin position="220"/>
        <end position="238"/>
    </location>
</feature>
<feature type="transmembrane region" description="Helical" evidence="6">
    <location>
        <begin position="45"/>
        <end position="64"/>
    </location>
</feature>
<dbReference type="EMBL" id="BAAAPY010000007">
    <property type="protein sequence ID" value="GAA2080142.1"/>
    <property type="molecule type" value="Genomic_DNA"/>
</dbReference>
<evidence type="ECO:0000256" key="2">
    <source>
        <dbReference type="ARBA" id="ARBA00022692"/>
    </source>
</evidence>
<gene>
    <name evidence="7" type="ORF">GCM10009821_20540</name>
</gene>
<evidence type="ECO:0000313" key="7">
    <source>
        <dbReference type="EMBL" id="GAA2080142.1"/>
    </source>
</evidence>
<dbReference type="InterPro" id="IPR001182">
    <property type="entry name" value="FtsW/RodA"/>
</dbReference>
<feature type="transmembrane region" description="Helical" evidence="6">
    <location>
        <begin position="20"/>
        <end position="39"/>
    </location>
</feature>
<evidence type="ECO:0000256" key="4">
    <source>
        <dbReference type="ARBA" id="ARBA00022989"/>
    </source>
</evidence>
<feature type="transmembrane region" description="Helical" evidence="6">
    <location>
        <begin position="178"/>
        <end position="199"/>
    </location>
</feature>
<dbReference type="RefSeq" id="WP_344327781.1">
    <property type="nucleotide sequence ID" value="NZ_BAAAPY010000007.1"/>
</dbReference>
<dbReference type="PANTHER" id="PTHR30474">
    <property type="entry name" value="CELL CYCLE PROTEIN"/>
    <property type="match status" value="1"/>
</dbReference>
<feature type="transmembrane region" description="Helical" evidence="6">
    <location>
        <begin position="114"/>
        <end position="133"/>
    </location>
</feature>
<proteinExistence type="predicted"/>
<evidence type="ECO:0000256" key="5">
    <source>
        <dbReference type="ARBA" id="ARBA00023136"/>
    </source>
</evidence>
<evidence type="ECO:0000313" key="8">
    <source>
        <dbReference type="Proteomes" id="UP001501480"/>
    </source>
</evidence>
<keyword evidence="2 6" id="KW-0812">Transmembrane</keyword>
<dbReference type="Pfam" id="PF01098">
    <property type="entry name" value="FTSW_RODA_SPOVE"/>
    <property type="match status" value="1"/>
</dbReference>